<evidence type="ECO:0000313" key="1">
    <source>
        <dbReference type="EMBL" id="QDU76911.1"/>
    </source>
</evidence>
<name>A0A518CCG6_9BACT</name>
<dbReference type="EMBL" id="CP036289">
    <property type="protein sequence ID" value="QDU76911.1"/>
    <property type="molecule type" value="Genomic_DNA"/>
</dbReference>
<dbReference type="OrthoDB" id="282980at2"/>
<protein>
    <submittedName>
        <fullName evidence="1">Uncharacterized protein</fullName>
    </submittedName>
</protein>
<dbReference type="KEGG" id="bvo:Pan97_39680"/>
<organism evidence="1 2">
    <name type="scientific">Bremerella volcania</name>
    <dbReference type="NCBI Taxonomy" id="2527984"/>
    <lineage>
        <taxon>Bacteria</taxon>
        <taxon>Pseudomonadati</taxon>
        <taxon>Planctomycetota</taxon>
        <taxon>Planctomycetia</taxon>
        <taxon>Pirellulales</taxon>
        <taxon>Pirellulaceae</taxon>
        <taxon>Bremerella</taxon>
    </lineage>
</organism>
<reference evidence="2" key="1">
    <citation type="submission" date="2019-02" db="EMBL/GenBank/DDBJ databases">
        <title>Deep-cultivation of Planctomycetes and their phenomic and genomic characterization uncovers novel biology.</title>
        <authorList>
            <person name="Wiegand S."/>
            <person name="Jogler M."/>
            <person name="Boedeker C."/>
            <person name="Pinto D."/>
            <person name="Vollmers J."/>
            <person name="Rivas-Marin E."/>
            <person name="Kohn T."/>
            <person name="Peeters S.H."/>
            <person name="Heuer A."/>
            <person name="Rast P."/>
            <person name="Oberbeckmann S."/>
            <person name="Bunk B."/>
            <person name="Jeske O."/>
            <person name="Meyerdierks A."/>
            <person name="Storesund J.E."/>
            <person name="Kallscheuer N."/>
            <person name="Luecker S."/>
            <person name="Lage O.M."/>
            <person name="Pohl T."/>
            <person name="Merkel B.J."/>
            <person name="Hornburger P."/>
            <person name="Mueller R.-W."/>
            <person name="Bruemmer F."/>
            <person name="Labrenz M."/>
            <person name="Spormann A.M."/>
            <person name="Op den Camp H."/>
            <person name="Overmann J."/>
            <person name="Amann R."/>
            <person name="Jetten M.S.M."/>
            <person name="Mascher T."/>
            <person name="Medema M.H."/>
            <person name="Devos D.P."/>
            <person name="Kaster A.-K."/>
            <person name="Ovreas L."/>
            <person name="Rohde M."/>
            <person name="Galperin M.Y."/>
            <person name="Jogler C."/>
        </authorList>
    </citation>
    <scope>NUCLEOTIDE SEQUENCE [LARGE SCALE GENOMIC DNA]</scope>
    <source>
        <strain evidence="2">Pan97</strain>
    </source>
</reference>
<dbReference type="AlphaFoldDB" id="A0A518CCG6"/>
<proteinExistence type="predicted"/>
<accession>A0A518CCG6</accession>
<dbReference type="Proteomes" id="UP000318626">
    <property type="component" value="Chromosome"/>
</dbReference>
<dbReference type="RefSeq" id="WP_144975405.1">
    <property type="nucleotide sequence ID" value="NZ_CP036289.1"/>
</dbReference>
<sequence length="75" mass="8256">MNARKNKKPKLTAEAAYENAHIVAQDLVQRIGELLFDLPAPGNDEHPINWADVGSVNEVNNRLSSVVAFLEGTEE</sequence>
<gene>
    <name evidence="1" type="ORF">Pan97_39680</name>
</gene>
<keyword evidence="2" id="KW-1185">Reference proteome</keyword>
<evidence type="ECO:0000313" key="2">
    <source>
        <dbReference type="Proteomes" id="UP000318626"/>
    </source>
</evidence>